<dbReference type="AlphaFoldDB" id="A0A318TKX0"/>
<dbReference type="EMBL" id="QJTI01000001">
    <property type="protein sequence ID" value="PYF05334.1"/>
    <property type="molecule type" value="Genomic_DNA"/>
</dbReference>
<keyword evidence="1" id="KW-0812">Transmembrane</keyword>
<feature type="transmembrane region" description="Helical" evidence="1">
    <location>
        <begin position="79"/>
        <end position="102"/>
    </location>
</feature>
<proteinExistence type="predicted"/>
<sequence>MSPETLNHLLSLMIGFALAGALVSAYQAFAQRQASFGLLEDRASPRAFAAVPFLAFAAPFIIMRNTLRVDRCERRRFEFVMLATVLAGFWSMMSGTVVVMVLRALGLLG</sequence>
<keyword evidence="1" id="KW-1133">Transmembrane helix</keyword>
<gene>
    <name evidence="2" type="ORF">BJ122_10172</name>
</gene>
<reference evidence="2 3" key="1">
    <citation type="submission" date="2018-06" db="EMBL/GenBank/DDBJ databases">
        <title>Genomic Encyclopedia of Archaeal and Bacterial Type Strains, Phase II (KMG-II): from individual species to whole genera.</title>
        <authorList>
            <person name="Goeker M."/>
        </authorList>
    </citation>
    <scope>NUCLEOTIDE SEQUENCE [LARGE SCALE GENOMIC DNA]</scope>
    <source>
        <strain evidence="2 3">JCM 11668</strain>
    </source>
</reference>
<accession>A0A318TKX0</accession>
<protein>
    <submittedName>
        <fullName evidence="2">Uncharacterized protein</fullName>
    </submittedName>
</protein>
<evidence type="ECO:0000256" key="1">
    <source>
        <dbReference type="SAM" id="Phobius"/>
    </source>
</evidence>
<dbReference type="OrthoDB" id="8451574at2"/>
<evidence type="ECO:0000313" key="2">
    <source>
        <dbReference type="EMBL" id="PYF05334.1"/>
    </source>
</evidence>
<dbReference type="Pfam" id="PF22258">
    <property type="entry name" value="DUF6949"/>
    <property type="match status" value="1"/>
</dbReference>
<feature type="transmembrane region" description="Helical" evidence="1">
    <location>
        <begin position="46"/>
        <end position="67"/>
    </location>
</feature>
<organism evidence="2 3">
    <name type="scientific">Rhodopseudomonas faecalis</name>
    <dbReference type="NCBI Taxonomy" id="99655"/>
    <lineage>
        <taxon>Bacteria</taxon>
        <taxon>Pseudomonadati</taxon>
        <taxon>Pseudomonadota</taxon>
        <taxon>Alphaproteobacteria</taxon>
        <taxon>Hyphomicrobiales</taxon>
        <taxon>Nitrobacteraceae</taxon>
        <taxon>Rhodopseudomonas</taxon>
    </lineage>
</organism>
<comment type="caution">
    <text evidence="2">The sequence shown here is derived from an EMBL/GenBank/DDBJ whole genome shotgun (WGS) entry which is preliminary data.</text>
</comment>
<name>A0A318TKX0_9BRAD</name>
<keyword evidence="1" id="KW-0472">Membrane</keyword>
<keyword evidence="3" id="KW-1185">Reference proteome</keyword>
<evidence type="ECO:0000313" key="3">
    <source>
        <dbReference type="Proteomes" id="UP000248148"/>
    </source>
</evidence>
<dbReference type="RefSeq" id="WP_110779221.1">
    <property type="nucleotide sequence ID" value="NZ_QJTI01000001.1"/>
</dbReference>
<dbReference type="InterPro" id="IPR053803">
    <property type="entry name" value="DUF6949"/>
</dbReference>
<dbReference type="Proteomes" id="UP000248148">
    <property type="component" value="Unassembled WGS sequence"/>
</dbReference>